<dbReference type="GeneID" id="20072934"/>
<protein>
    <submittedName>
        <fullName evidence="1">Uncharacterized protein</fullName>
    </submittedName>
</protein>
<dbReference type="Proteomes" id="UP000006769">
    <property type="component" value="Unassembled WGS sequence"/>
</dbReference>
<dbReference type="OrthoDB" id="26537at2759"/>
<reference evidence="1 2" key="1">
    <citation type="submission" date="2011-11" db="EMBL/GenBank/DDBJ databases">
        <authorList>
            <person name="Hannick L."/>
            <person name="Karamycheva S."/>
            <person name="Lorenzi H."/>
            <person name="Caler E."/>
        </authorList>
    </citation>
    <scope>NUCLEOTIDE SEQUENCE [LARGE SCALE GENOMIC DNA]</scope>
    <source>
        <strain evidence="1 2">P19</strain>
    </source>
</reference>
<dbReference type="OMA" id="GINQKTP"/>
<evidence type="ECO:0000313" key="1">
    <source>
        <dbReference type="EMBL" id="EKE40913.1"/>
    </source>
</evidence>
<dbReference type="VEuPathDB" id="AmoebaDB:ENU1_075670"/>
<dbReference type="RefSeq" id="XP_008856758.1">
    <property type="nucleotide sequence ID" value="XM_008858536.1"/>
</dbReference>
<dbReference type="AlphaFoldDB" id="K2H0A4"/>
<accession>K2H0A4</accession>
<dbReference type="EMBL" id="JH926414">
    <property type="protein sequence ID" value="EKE40913.1"/>
    <property type="molecule type" value="Genomic_DNA"/>
</dbReference>
<gene>
    <name evidence="1" type="ORF">ENU1_075670</name>
</gene>
<evidence type="ECO:0000313" key="2">
    <source>
        <dbReference type="Proteomes" id="UP000006769"/>
    </source>
</evidence>
<sequence length="182" mass="21402">MKKSDKRRQYKLSDNHSCLTATLLSLMSKCFKFTISFPNKIPSKTLLFPKVKRIQTIDGDIIDTYSIIKKRILQQRSESSSNGINQKTPRLNFERRFELFHFLQDLAALNECCFVHNFIEEHGGISGDFYITYNQKILTKNEILTLGYKTLQQIYQKPELFDKKKLRVFDFNDLSEESLSKQ</sequence>
<organism evidence="1 2">
    <name type="scientific">Entamoeba nuttalli (strain P19)</name>
    <name type="common">Amoeba</name>
    <dbReference type="NCBI Taxonomy" id="1076696"/>
    <lineage>
        <taxon>Eukaryota</taxon>
        <taxon>Amoebozoa</taxon>
        <taxon>Evosea</taxon>
        <taxon>Archamoebae</taxon>
        <taxon>Mastigamoebida</taxon>
        <taxon>Entamoebidae</taxon>
        <taxon>Entamoeba</taxon>
    </lineage>
</organism>
<proteinExistence type="predicted"/>
<name>K2H0A4_ENTNP</name>